<dbReference type="Proteomes" id="UP000061362">
    <property type="component" value="Chromosome"/>
</dbReference>
<reference evidence="2 8" key="1">
    <citation type="journal article" date="2014" name="J. Bacteriol.">
        <title>Role of an Archaeal PitA Transporter in the Copper and Arsenic Resistance of Metallosphaera sedula, an Extreme Thermoacidophile.</title>
        <authorList>
            <person name="McCarthy S."/>
            <person name="Ai C."/>
            <person name="Wheaton G."/>
            <person name="Tevatia R."/>
            <person name="Eckrich V."/>
            <person name="Kelly R."/>
            <person name="Blum P."/>
        </authorList>
    </citation>
    <scope>NUCLEOTIDE SEQUENCE [LARGE SCALE GENOMIC DNA]</scope>
    <source>
        <strain evidence="2 8">CuR1</strain>
    </source>
</reference>
<dbReference type="EMBL" id="CP008822">
    <property type="protein sequence ID" value="AIM27471.1"/>
    <property type="molecule type" value="Genomic_DNA"/>
</dbReference>
<keyword evidence="1" id="KW-0812">Transmembrane</keyword>
<evidence type="ECO:0000313" key="4">
    <source>
        <dbReference type="EMBL" id="AKV77586.1"/>
    </source>
</evidence>
<evidence type="ECO:0000313" key="10">
    <source>
        <dbReference type="Proteomes" id="UP000061362"/>
    </source>
</evidence>
<evidence type="ECO:0000313" key="2">
    <source>
        <dbReference type="EMBL" id="AIM27471.1"/>
    </source>
</evidence>
<reference evidence="7 9" key="3">
    <citation type="submission" date="2015-07" db="EMBL/GenBank/DDBJ databases">
        <title>Physiological, transcriptional responses and genome re-sequencing of acid resistant extremely thermoacidophilic Metallosphaera sedula SARC-M1.</title>
        <authorList>
            <person name="Ai C."/>
            <person name="McCarthy S."/>
            <person name="Eckrich V."/>
            <person name="Rudrappa D."/>
            <person name="Qiu G."/>
            <person name="Blum P."/>
        </authorList>
    </citation>
    <scope>NUCLEOTIDE SEQUENCE [LARGE SCALE GENOMIC DNA]</scope>
    <source>
        <strain evidence="7 9">SARC-M1</strain>
    </source>
</reference>
<evidence type="ECO:0000313" key="13">
    <source>
        <dbReference type="Proteomes" id="UP000068832"/>
    </source>
</evidence>
<keyword evidence="1" id="KW-0472">Membrane</keyword>
<sequence>MAGEIISESILVIASITLVGVLVAGVYFSLTSISSGMSSMSLSLSQKLTTDLKIVYATNVSSTTVVIYIQNTGETDIFMSSSTLYFGKVYQLQPTGYSTSSPPNWTSSVAVLSPGSTAKITLTLPAPLQQYQYYEAMFVAQNGYETDYVFEVM</sequence>
<dbReference type="GO" id="GO:0097588">
    <property type="term" value="P:archaeal or bacterial-type flagellum-dependent cell motility"/>
    <property type="evidence" value="ECO:0007669"/>
    <property type="project" value="InterPro"/>
</dbReference>
<accession>A0A088E560</accession>
<reference evidence="10 11" key="2">
    <citation type="journal article" date="2015" name="Genome Announc.">
        <title>Complete Genome Sequences of Evolved Arsenate-Resistant Metallosphaera sedula Strains.</title>
        <authorList>
            <person name="Ai C."/>
            <person name="McCarthy S."/>
            <person name="Schackwitz W."/>
            <person name="Martin J."/>
            <person name="Lipzen A."/>
            <person name="Blum P."/>
        </authorList>
    </citation>
    <scope>NUCLEOTIDE SEQUENCE [LARGE SCALE GENOMIC DNA]</scope>
    <source>
        <strain evidence="5 11">ARS120-1</strain>
        <strain evidence="6 10">ARS120-2</strain>
        <strain evidence="3 13">ARS50-1</strain>
        <strain evidence="4 12">ARS50-2</strain>
    </source>
</reference>
<evidence type="ECO:0008006" key="14">
    <source>
        <dbReference type="Google" id="ProtNLM"/>
    </source>
</evidence>
<evidence type="ECO:0000313" key="11">
    <source>
        <dbReference type="Proteomes" id="UP000062398"/>
    </source>
</evidence>
<dbReference type="GO" id="GO:0005198">
    <property type="term" value="F:structural molecule activity"/>
    <property type="evidence" value="ECO:0007669"/>
    <property type="project" value="InterPro"/>
</dbReference>
<proteinExistence type="predicted"/>
<evidence type="ECO:0000313" key="6">
    <source>
        <dbReference type="EMBL" id="AKV82076.1"/>
    </source>
</evidence>
<dbReference type="RefSeq" id="WP_012021273.1">
    <property type="nucleotide sequence ID" value="NZ_AP019770.1"/>
</dbReference>
<dbReference type="AlphaFoldDB" id="A0A088E560"/>
<dbReference type="GeneID" id="91755827"/>
<evidence type="ECO:0000313" key="3">
    <source>
        <dbReference type="EMBL" id="AKV75343.1"/>
    </source>
</evidence>
<dbReference type="EMBL" id="CP012172">
    <property type="protein sequence ID" value="AKV75343.1"/>
    <property type="molecule type" value="Genomic_DNA"/>
</dbReference>
<name>A0A088E560_9CREN</name>
<evidence type="ECO:0000313" key="7">
    <source>
        <dbReference type="EMBL" id="AKV84325.1"/>
    </source>
</evidence>
<dbReference type="EMBL" id="CP012176">
    <property type="protein sequence ID" value="AKV84325.1"/>
    <property type="molecule type" value="Genomic_DNA"/>
</dbReference>
<dbReference type="Pfam" id="PF01917">
    <property type="entry name" value="Flagellin_arch-type"/>
    <property type="match status" value="1"/>
</dbReference>
<organism evidence="2 8">
    <name type="scientific">Metallosphaera sedula</name>
    <dbReference type="NCBI Taxonomy" id="43687"/>
    <lineage>
        <taxon>Archaea</taxon>
        <taxon>Thermoproteota</taxon>
        <taxon>Thermoprotei</taxon>
        <taxon>Sulfolobales</taxon>
        <taxon>Sulfolobaceae</taxon>
        <taxon>Metallosphaera</taxon>
    </lineage>
</organism>
<dbReference type="EMBL" id="CP012175">
    <property type="protein sequence ID" value="AKV82076.1"/>
    <property type="molecule type" value="Genomic_DNA"/>
</dbReference>
<keyword evidence="1" id="KW-1133">Transmembrane helix</keyword>
<evidence type="ECO:0000256" key="1">
    <source>
        <dbReference type="SAM" id="Phobius"/>
    </source>
</evidence>
<evidence type="ECO:0000313" key="5">
    <source>
        <dbReference type="EMBL" id="AKV79831.1"/>
    </source>
</evidence>
<protein>
    <recommendedName>
        <fullName evidence="14">Flagellar protein FlaG</fullName>
    </recommendedName>
</protein>
<dbReference type="OrthoDB" id="44107at2157"/>
<dbReference type="Proteomes" id="UP000068832">
    <property type="component" value="Chromosome"/>
</dbReference>
<dbReference type="InterPro" id="IPR002774">
    <property type="entry name" value="Flagellin_arc-type"/>
</dbReference>
<dbReference type="PATRIC" id="fig|43687.5.peg.1450"/>
<dbReference type="Proteomes" id="UP000062398">
    <property type="component" value="Chromosome"/>
</dbReference>
<evidence type="ECO:0000313" key="12">
    <source>
        <dbReference type="Proteomes" id="UP000062475"/>
    </source>
</evidence>
<dbReference type="Proteomes" id="UP000056255">
    <property type="component" value="Chromosome"/>
</dbReference>
<gene>
    <name evidence="2" type="ORF">HA72_1328</name>
    <name evidence="3" type="ORF">MsedA_1346</name>
    <name evidence="4" type="ORF">MsedB_1348</name>
    <name evidence="5" type="ORF">MsedC_1346</name>
    <name evidence="6" type="ORF">MsedD_1347</name>
    <name evidence="7" type="ORF">MsedE_1352</name>
</gene>
<evidence type="ECO:0000313" key="8">
    <source>
        <dbReference type="Proteomes" id="UP000029084"/>
    </source>
</evidence>
<evidence type="ECO:0000313" key="9">
    <source>
        <dbReference type="Proteomes" id="UP000056255"/>
    </source>
</evidence>
<dbReference type="EMBL" id="CP012174">
    <property type="protein sequence ID" value="AKV79831.1"/>
    <property type="molecule type" value="Genomic_DNA"/>
</dbReference>
<feature type="transmembrane region" description="Helical" evidence="1">
    <location>
        <begin position="6"/>
        <end position="30"/>
    </location>
</feature>
<dbReference type="OMA" id="ESIMIIV"/>
<dbReference type="Proteomes" id="UP000029084">
    <property type="component" value="Chromosome"/>
</dbReference>
<dbReference type="EMBL" id="CP012173">
    <property type="protein sequence ID" value="AKV77586.1"/>
    <property type="molecule type" value="Genomic_DNA"/>
</dbReference>
<dbReference type="Proteomes" id="UP000062475">
    <property type="component" value="Chromosome"/>
</dbReference>